<organism evidence="1 2">
    <name type="scientific">Lagenidium giganteum</name>
    <dbReference type="NCBI Taxonomy" id="4803"/>
    <lineage>
        <taxon>Eukaryota</taxon>
        <taxon>Sar</taxon>
        <taxon>Stramenopiles</taxon>
        <taxon>Oomycota</taxon>
        <taxon>Peronosporomycetes</taxon>
        <taxon>Pythiales</taxon>
        <taxon>Pythiaceae</taxon>
    </lineage>
</organism>
<reference evidence="1" key="2">
    <citation type="journal article" date="2023" name="Microbiol Resour">
        <title>Decontamination and Annotation of the Draft Genome Sequence of the Oomycete Lagenidium giganteum ARSEF 373.</title>
        <authorList>
            <person name="Morgan W.R."/>
            <person name="Tartar A."/>
        </authorList>
    </citation>
    <scope>NUCLEOTIDE SEQUENCE</scope>
    <source>
        <strain evidence="1">ARSEF 373</strain>
    </source>
</reference>
<evidence type="ECO:0000313" key="2">
    <source>
        <dbReference type="Proteomes" id="UP001146120"/>
    </source>
</evidence>
<gene>
    <name evidence="1" type="ORF">N0F65_005024</name>
</gene>
<comment type="caution">
    <text evidence="1">The sequence shown here is derived from an EMBL/GenBank/DDBJ whole genome shotgun (WGS) entry which is preliminary data.</text>
</comment>
<evidence type="ECO:0000313" key="1">
    <source>
        <dbReference type="EMBL" id="DBA05174.1"/>
    </source>
</evidence>
<dbReference type="Proteomes" id="UP001146120">
    <property type="component" value="Unassembled WGS sequence"/>
</dbReference>
<dbReference type="AlphaFoldDB" id="A0AAV2ZLB5"/>
<accession>A0AAV2ZLB5</accession>
<proteinExistence type="predicted"/>
<protein>
    <submittedName>
        <fullName evidence="1">Uncharacterized protein</fullName>
    </submittedName>
</protein>
<keyword evidence="2" id="KW-1185">Reference proteome</keyword>
<dbReference type="EMBL" id="DAKRPA010000002">
    <property type="protein sequence ID" value="DBA05174.1"/>
    <property type="molecule type" value="Genomic_DNA"/>
</dbReference>
<sequence length="17" mass="2051">MLPINWWTVHDGSPELR</sequence>
<reference evidence="1" key="1">
    <citation type="submission" date="2022-11" db="EMBL/GenBank/DDBJ databases">
        <authorList>
            <person name="Morgan W.R."/>
            <person name="Tartar A."/>
        </authorList>
    </citation>
    <scope>NUCLEOTIDE SEQUENCE</scope>
    <source>
        <strain evidence="1">ARSEF 373</strain>
    </source>
</reference>
<name>A0AAV2ZLB5_9STRA</name>